<evidence type="ECO:0000256" key="5">
    <source>
        <dbReference type="ARBA" id="ARBA00022989"/>
    </source>
</evidence>
<dbReference type="Gene3D" id="1.20.1250.20">
    <property type="entry name" value="MFS general substrate transporter like domains"/>
    <property type="match status" value="1"/>
</dbReference>
<dbReference type="EMBL" id="JAGGMS010000001">
    <property type="protein sequence ID" value="MBP2180059.1"/>
    <property type="molecule type" value="Genomic_DNA"/>
</dbReference>
<evidence type="ECO:0000256" key="6">
    <source>
        <dbReference type="ARBA" id="ARBA00023136"/>
    </source>
</evidence>
<feature type="transmembrane region" description="Helical" evidence="7">
    <location>
        <begin position="12"/>
        <end position="36"/>
    </location>
</feature>
<comment type="caution">
    <text evidence="9">The sequence shown here is derived from an EMBL/GenBank/DDBJ whole genome shotgun (WGS) entry which is preliminary data.</text>
</comment>
<keyword evidence="10" id="KW-1185">Reference proteome</keyword>
<feature type="transmembrane region" description="Helical" evidence="7">
    <location>
        <begin position="199"/>
        <end position="220"/>
    </location>
</feature>
<evidence type="ECO:0000256" key="1">
    <source>
        <dbReference type="ARBA" id="ARBA00004651"/>
    </source>
</evidence>
<evidence type="ECO:0000256" key="7">
    <source>
        <dbReference type="SAM" id="Phobius"/>
    </source>
</evidence>
<dbReference type="InterPro" id="IPR036259">
    <property type="entry name" value="MFS_trans_sf"/>
</dbReference>
<accession>A0ABS4PKV6</accession>
<dbReference type="Pfam" id="PF07690">
    <property type="entry name" value="MFS_1"/>
    <property type="match status" value="1"/>
</dbReference>
<feature type="transmembrane region" description="Helical" evidence="7">
    <location>
        <begin position="77"/>
        <end position="96"/>
    </location>
</feature>
<proteinExistence type="predicted"/>
<feature type="transmembrane region" description="Helical" evidence="7">
    <location>
        <begin position="334"/>
        <end position="364"/>
    </location>
</feature>
<keyword evidence="2" id="KW-0813">Transport</keyword>
<dbReference type="Gene3D" id="1.20.1720.10">
    <property type="entry name" value="Multidrug resistance protein D"/>
    <property type="match status" value="1"/>
</dbReference>
<name>A0ABS4PKV6_9PSEU</name>
<feature type="transmembrane region" description="Helical" evidence="7">
    <location>
        <begin position="135"/>
        <end position="157"/>
    </location>
</feature>
<reference evidence="9 10" key="1">
    <citation type="submission" date="2021-03" db="EMBL/GenBank/DDBJ databases">
        <title>Sequencing the genomes of 1000 actinobacteria strains.</title>
        <authorList>
            <person name="Klenk H.-P."/>
        </authorList>
    </citation>
    <scope>NUCLEOTIDE SEQUENCE [LARGE SCALE GENOMIC DNA]</scope>
    <source>
        <strain evidence="9 10">DSM 45510</strain>
    </source>
</reference>
<dbReference type="PRINTS" id="PR01988">
    <property type="entry name" value="EXPORTERBACE"/>
</dbReference>
<feature type="transmembrane region" description="Helical" evidence="7">
    <location>
        <begin position="301"/>
        <end position="322"/>
    </location>
</feature>
<dbReference type="Proteomes" id="UP000741013">
    <property type="component" value="Unassembled WGS sequence"/>
</dbReference>
<evidence type="ECO:0000313" key="9">
    <source>
        <dbReference type="EMBL" id="MBP2180059.1"/>
    </source>
</evidence>
<keyword evidence="6 7" id="KW-0472">Membrane</keyword>
<feature type="domain" description="Major facilitator superfamily (MFS) profile" evidence="8">
    <location>
        <begin position="11"/>
        <end position="483"/>
    </location>
</feature>
<evidence type="ECO:0000259" key="8">
    <source>
        <dbReference type="PROSITE" id="PS50850"/>
    </source>
</evidence>
<dbReference type="SUPFAM" id="SSF103473">
    <property type="entry name" value="MFS general substrate transporter"/>
    <property type="match status" value="1"/>
</dbReference>
<keyword evidence="4 7" id="KW-0812">Transmembrane</keyword>
<feature type="transmembrane region" description="Helical" evidence="7">
    <location>
        <begin position="102"/>
        <end position="123"/>
    </location>
</feature>
<comment type="subcellular location">
    <subcellularLocation>
        <location evidence="1">Cell membrane</location>
        <topology evidence="1">Multi-pass membrane protein</topology>
    </subcellularLocation>
</comment>
<dbReference type="PANTHER" id="PTHR42718">
    <property type="entry name" value="MAJOR FACILITATOR SUPERFAMILY MULTIDRUG TRANSPORTER MFSC"/>
    <property type="match status" value="1"/>
</dbReference>
<dbReference type="InterPro" id="IPR011701">
    <property type="entry name" value="MFS"/>
</dbReference>
<feature type="transmembrane region" description="Helical" evidence="7">
    <location>
        <begin position="226"/>
        <end position="243"/>
    </location>
</feature>
<evidence type="ECO:0000256" key="3">
    <source>
        <dbReference type="ARBA" id="ARBA00022475"/>
    </source>
</evidence>
<feature type="transmembrane region" description="Helical" evidence="7">
    <location>
        <begin position="163"/>
        <end position="187"/>
    </location>
</feature>
<keyword evidence="5 7" id="KW-1133">Transmembrane helix</keyword>
<sequence length="491" mass="50650">MVKAGRREWAALAVLVLPVLLISVDMTVLGFALPYLSEDLAPTGTEQLWIVDIYSFMLAGLLVLMGTLGDRVGRRKLLLAGAVAFGVASVLAAFATSAWLLIAARALLGVGGATLMPSTLSLIRGIFVDQAQRRVAIAVWSAGFSGGMALGPVVGGWLLEHFWWGSVFLINVPVMVVLLIAGPLLLPEARDPNPGRFDPLSAVLSLATMLPIVYGIKLFAEHGFDLKAVVSVLAGAGLGVLFVRRQQSLADPMLDLALFRNREFSTSVVTNLLGVFALTGLLFLVPQYLQLVLGLRPMVAALWLLPTTVAGVAGALLAARLARRLPVSTLVGGGLLLAAAGFGLLLGIGVDSGLAVLVVGFALVGLGVSLSETLTNDLIVTAAPPERAGAASAISETGFELGGALGTAVIGSVATAVYRAGVPESAGEAARETLGGATATVSGELLHTAQAAFVSGLHVTAVLGTVLLTYTGVQAMILLRRRRAVNVAFTA</sequence>
<gene>
    <name evidence="9" type="ORF">JOM49_001585</name>
</gene>
<evidence type="ECO:0000313" key="10">
    <source>
        <dbReference type="Proteomes" id="UP000741013"/>
    </source>
</evidence>
<dbReference type="PANTHER" id="PTHR42718:SF47">
    <property type="entry name" value="METHYL VIOLOGEN RESISTANCE PROTEIN SMVA"/>
    <property type="match status" value="1"/>
</dbReference>
<feature type="transmembrane region" description="Helical" evidence="7">
    <location>
        <begin position="48"/>
        <end position="65"/>
    </location>
</feature>
<feature type="transmembrane region" description="Helical" evidence="7">
    <location>
        <begin position="451"/>
        <end position="473"/>
    </location>
</feature>
<dbReference type="CDD" id="cd17321">
    <property type="entry name" value="MFS_MMR_MDR_like"/>
    <property type="match status" value="1"/>
</dbReference>
<dbReference type="InterPro" id="IPR022324">
    <property type="entry name" value="Bacilysin_exporter_BacE_put"/>
</dbReference>
<evidence type="ECO:0000256" key="4">
    <source>
        <dbReference type="ARBA" id="ARBA00022692"/>
    </source>
</evidence>
<protein>
    <submittedName>
        <fullName evidence="9">DHA2 family multidrug resistance protein-like MFS transporter</fullName>
    </submittedName>
</protein>
<dbReference type="PROSITE" id="PS50850">
    <property type="entry name" value="MFS"/>
    <property type="match status" value="1"/>
</dbReference>
<dbReference type="InterPro" id="IPR020846">
    <property type="entry name" value="MFS_dom"/>
</dbReference>
<keyword evidence="3" id="KW-1003">Cell membrane</keyword>
<organism evidence="9 10">
    <name type="scientific">Amycolatopsis magusensis</name>
    <dbReference type="NCBI Taxonomy" id="882444"/>
    <lineage>
        <taxon>Bacteria</taxon>
        <taxon>Bacillati</taxon>
        <taxon>Actinomycetota</taxon>
        <taxon>Actinomycetes</taxon>
        <taxon>Pseudonocardiales</taxon>
        <taxon>Pseudonocardiaceae</taxon>
        <taxon>Amycolatopsis</taxon>
    </lineage>
</organism>
<evidence type="ECO:0000256" key="2">
    <source>
        <dbReference type="ARBA" id="ARBA00022448"/>
    </source>
</evidence>
<feature type="transmembrane region" description="Helical" evidence="7">
    <location>
        <begin position="264"/>
        <end position="289"/>
    </location>
</feature>